<feature type="chain" id="PRO_5039075602" description="DUF732 domain-containing protein" evidence="1">
    <location>
        <begin position="26"/>
        <end position="118"/>
    </location>
</feature>
<dbReference type="Pfam" id="PF05305">
    <property type="entry name" value="DUF732"/>
    <property type="match status" value="1"/>
</dbReference>
<dbReference type="InterPro" id="IPR007969">
    <property type="entry name" value="DUF732"/>
</dbReference>
<keyword evidence="1" id="KW-0732">Signal</keyword>
<sequence length="118" mass="12557">MRGYRVFAAALVLSASALSASVSMAGPAHADQYDFLIELDNAGVWYPSSVDMVDIGKEVCHELRHRVSPGLVLDKLVNTGFAPAEAVIVLASAVTHMCVDVQPAVVSWVNSQQYSAPV</sequence>
<reference evidence="4" key="2">
    <citation type="submission" date="2016-02" db="EMBL/GenBank/DDBJ databases">
        <title>Draft genome sequence of five rapidly growing Mycobacterium species.</title>
        <authorList>
            <person name="Katahira K."/>
            <person name="Gotou Y."/>
            <person name="Iida K."/>
            <person name="Ogura Y."/>
            <person name="Hayashi T."/>
        </authorList>
    </citation>
    <scope>NUCLEOTIDE SEQUENCE [LARGE SCALE GENOMIC DNA]</scope>
    <source>
        <strain evidence="4">JCM6362</strain>
    </source>
</reference>
<dbReference type="OrthoDB" id="4746133at2"/>
<organism evidence="3 4">
    <name type="scientific">Mycolicibacterium thermoresistibile</name>
    <name type="common">Mycobacterium thermoresistibile</name>
    <dbReference type="NCBI Taxonomy" id="1797"/>
    <lineage>
        <taxon>Bacteria</taxon>
        <taxon>Bacillati</taxon>
        <taxon>Actinomycetota</taxon>
        <taxon>Actinomycetes</taxon>
        <taxon>Mycobacteriales</taxon>
        <taxon>Mycobacteriaceae</taxon>
        <taxon>Mycolicibacterium</taxon>
    </lineage>
</organism>
<proteinExistence type="predicted"/>
<accession>A0A100XH26</accession>
<dbReference type="AlphaFoldDB" id="A0A100XH26"/>
<protein>
    <recommendedName>
        <fullName evidence="2">DUF732 domain-containing protein</fullName>
    </recommendedName>
</protein>
<evidence type="ECO:0000259" key="2">
    <source>
        <dbReference type="Pfam" id="PF05305"/>
    </source>
</evidence>
<dbReference type="RefSeq" id="WP_040545912.1">
    <property type="nucleotide sequence ID" value="NZ_BCTB01000039.1"/>
</dbReference>
<feature type="signal peptide" evidence="1">
    <location>
        <begin position="1"/>
        <end position="25"/>
    </location>
</feature>
<comment type="caution">
    <text evidence="3">The sequence shown here is derived from an EMBL/GenBank/DDBJ whole genome shotgun (WGS) entry which is preliminary data.</text>
</comment>
<dbReference type="EMBL" id="BCTB01000039">
    <property type="protein sequence ID" value="GAT16243.1"/>
    <property type="molecule type" value="Genomic_DNA"/>
</dbReference>
<name>A0A100XH26_MYCTH</name>
<evidence type="ECO:0000313" key="3">
    <source>
        <dbReference type="EMBL" id="GAT16243.1"/>
    </source>
</evidence>
<reference evidence="3 4" key="1">
    <citation type="journal article" date="2016" name="Genome Announc.">
        <title>Draft Genome Sequences of Five Rapidly Growing Mycobacterium Species, M. thermoresistibile, M. fortuitum subsp. acetamidolyticum, M. canariasense, M. brisbanense, and M. novocastrense.</title>
        <authorList>
            <person name="Katahira K."/>
            <person name="Ogura Y."/>
            <person name="Gotoh Y."/>
            <person name="Hayashi T."/>
        </authorList>
    </citation>
    <scope>NUCLEOTIDE SEQUENCE [LARGE SCALE GENOMIC DNA]</scope>
    <source>
        <strain evidence="3 4">JCM6362</strain>
    </source>
</reference>
<feature type="domain" description="DUF732" evidence="2">
    <location>
        <begin position="32"/>
        <end position="99"/>
    </location>
</feature>
<gene>
    <name evidence="3" type="ORF">RMCT_3212</name>
</gene>
<evidence type="ECO:0000256" key="1">
    <source>
        <dbReference type="SAM" id="SignalP"/>
    </source>
</evidence>
<dbReference type="Proteomes" id="UP000069654">
    <property type="component" value="Unassembled WGS sequence"/>
</dbReference>
<evidence type="ECO:0000313" key="4">
    <source>
        <dbReference type="Proteomes" id="UP000069654"/>
    </source>
</evidence>